<gene>
    <name evidence="2" type="ORF">CEPIT_LOCUS19037</name>
</gene>
<name>A0AAV0DWF7_9ASTE</name>
<evidence type="ECO:0000256" key="1">
    <source>
        <dbReference type="SAM" id="MobiDB-lite"/>
    </source>
</evidence>
<sequence>MEDCNLLILPNHRTPPPLPGDDRRRPGSPFPNAQPSHDHSPCGPVSPPAPTQHRKTLAPRRSVAELPSHTRFQTLAVGQAIVDHCSPVFIDYRWFSQKRRIVERKLLGTLVAEAV</sequence>
<reference evidence="2" key="1">
    <citation type="submission" date="2022-07" db="EMBL/GenBank/DDBJ databases">
        <authorList>
            <person name="Macas J."/>
            <person name="Novak P."/>
            <person name="Neumann P."/>
        </authorList>
    </citation>
    <scope>NUCLEOTIDE SEQUENCE</scope>
</reference>
<evidence type="ECO:0000313" key="3">
    <source>
        <dbReference type="Proteomes" id="UP001152523"/>
    </source>
</evidence>
<proteinExistence type="predicted"/>
<dbReference type="EMBL" id="CAMAPF010000166">
    <property type="protein sequence ID" value="CAH9110158.1"/>
    <property type="molecule type" value="Genomic_DNA"/>
</dbReference>
<dbReference type="AlphaFoldDB" id="A0AAV0DWF7"/>
<protein>
    <submittedName>
        <fullName evidence="2">Uncharacterized protein</fullName>
    </submittedName>
</protein>
<feature type="region of interest" description="Disordered" evidence="1">
    <location>
        <begin position="1"/>
        <end position="62"/>
    </location>
</feature>
<organism evidence="2 3">
    <name type="scientific">Cuscuta epithymum</name>
    <dbReference type="NCBI Taxonomy" id="186058"/>
    <lineage>
        <taxon>Eukaryota</taxon>
        <taxon>Viridiplantae</taxon>
        <taxon>Streptophyta</taxon>
        <taxon>Embryophyta</taxon>
        <taxon>Tracheophyta</taxon>
        <taxon>Spermatophyta</taxon>
        <taxon>Magnoliopsida</taxon>
        <taxon>eudicotyledons</taxon>
        <taxon>Gunneridae</taxon>
        <taxon>Pentapetalae</taxon>
        <taxon>asterids</taxon>
        <taxon>lamiids</taxon>
        <taxon>Solanales</taxon>
        <taxon>Convolvulaceae</taxon>
        <taxon>Cuscuteae</taxon>
        <taxon>Cuscuta</taxon>
        <taxon>Cuscuta subgen. Cuscuta</taxon>
    </lineage>
</organism>
<evidence type="ECO:0000313" key="2">
    <source>
        <dbReference type="EMBL" id="CAH9110158.1"/>
    </source>
</evidence>
<dbReference type="Proteomes" id="UP001152523">
    <property type="component" value="Unassembled WGS sequence"/>
</dbReference>
<keyword evidence="3" id="KW-1185">Reference proteome</keyword>
<comment type="caution">
    <text evidence="2">The sequence shown here is derived from an EMBL/GenBank/DDBJ whole genome shotgun (WGS) entry which is preliminary data.</text>
</comment>
<accession>A0AAV0DWF7</accession>